<name>A0AAF0C871_9GAMM</name>
<dbReference type="Proteomes" id="UP000032352">
    <property type="component" value="Chromosome"/>
</dbReference>
<organism evidence="1 2">
    <name type="scientific">Thalassomonas viridans</name>
    <dbReference type="NCBI Taxonomy" id="137584"/>
    <lineage>
        <taxon>Bacteria</taxon>
        <taxon>Pseudomonadati</taxon>
        <taxon>Pseudomonadota</taxon>
        <taxon>Gammaproteobacteria</taxon>
        <taxon>Alteromonadales</taxon>
        <taxon>Colwelliaceae</taxon>
        <taxon>Thalassomonas</taxon>
    </lineage>
</organism>
<keyword evidence="2" id="KW-1185">Reference proteome</keyword>
<dbReference type="AlphaFoldDB" id="A0AAF0C871"/>
<sequence length="68" mass="7509">MLNSILLSLFISTTNVQLEAPMVSKVNLNGSIEQKLIKEQKQDPLLSLNTDTLEIIQTARGNRGSVKI</sequence>
<reference evidence="1 2" key="2">
    <citation type="journal article" date="2022" name="Mar. Drugs">
        <title>Bioassay-Guided Fractionation Leads to the Detection of Cholic Acid Generated by the Rare Thalassomonas sp.</title>
        <authorList>
            <person name="Pheiffer F."/>
            <person name="Schneider Y.K."/>
            <person name="Hansen E.H."/>
            <person name="Andersen J.H."/>
            <person name="Isaksson J."/>
            <person name="Busche T."/>
            <person name="R C."/>
            <person name="Kalinowski J."/>
            <person name="Zyl L.V."/>
            <person name="Trindade M."/>
        </authorList>
    </citation>
    <scope>NUCLEOTIDE SEQUENCE [LARGE SCALE GENOMIC DNA]</scope>
    <source>
        <strain evidence="1 2">XOM25</strain>
    </source>
</reference>
<gene>
    <name evidence="1" type="ORF">SG34_021370</name>
</gene>
<dbReference type="EMBL" id="CP059733">
    <property type="protein sequence ID" value="WDE03900.1"/>
    <property type="molecule type" value="Genomic_DNA"/>
</dbReference>
<evidence type="ECO:0000313" key="2">
    <source>
        <dbReference type="Proteomes" id="UP000032352"/>
    </source>
</evidence>
<reference evidence="1 2" key="1">
    <citation type="journal article" date="2015" name="Genome Announc.">
        <title>Draft Genome Sequences of Marine Isolates of Thalassomonas viridans and Thalassomonas actiniarum.</title>
        <authorList>
            <person name="Olonade I."/>
            <person name="van Zyl L.J."/>
            <person name="Trindade M."/>
        </authorList>
    </citation>
    <scope>NUCLEOTIDE SEQUENCE [LARGE SCALE GENOMIC DNA]</scope>
    <source>
        <strain evidence="1 2">XOM25</strain>
    </source>
</reference>
<dbReference type="RefSeq" id="WP_044839986.1">
    <property type="nucleotide sequence ID" value="NZ_CP059733.1"/>
</dbReference>
<dbReference type="KEGG" id="tvd:SG34_021370"/>
<accession>A0AAF0C871</accession>
<evidence type="ECO:0000313" key="1">
    <source>
        <dbReference type="EMBL" id="WDE03900.1"/>
    </source>
</evidence>
<proteinExistence type="predicted"/>
<protein>
    <submittedName>
        <fullName evidence="1">Uncharacterized protein</fullName>
    </submittedName>
</protein>